<accession>A0A1D7TVR8</accession>
<dbReference type="Gene3D" id="3.30.1330.60">
    <property type="entry name" value="OmpA-like domain"/>
    <property type="match status" value="1"/>
</dbReference>
<dbReference type="SUPFAM" id="SSF103088">
    <property type="entry name" value="OmpA-like"/>
    <property type="match status" value="1"/>
</dbReference>
<dbReference type="STRING" id="1526658.BHK69_00715"/>
<evidence type="ECO:0000313" key="3">
    <source>
        <dbReference type="EMBL" id="AOO79213.1"/>
    </source>
</evidence>
<gene>
    <name evidence="3" type="ORF">BHK69_00715</name>
</gene>
<evidence type="ECO:0000256" key="1">
    <source>
        <dbReference type="PROSITE-ProRule" id="PRU00473"/>
    </source>
</evidence>
<sequence length="283" mass="31671">MSTLLYDFDIDSARLKSLHRGYIEKVLAPIIMRKGMLMPWNIAIIGHCSASGSTAHNKELSLRRAQAVALHLRLHTPLRSLRIKPTGAGEKYAKEWENRLDRSVHIKAVPSDKGVEPDDEPPPFEDKPLPPQIGEAQLFHLRFLKITKVGTYFLGKLKIVVEITDRFKQRPHRYLFEGDELNAGIGLEIQAGQTLKPSGYHPFWTPPGQARIMATGDFGGDAKIAKGFFAPSDSFAFGKTRGAADFNYLVKPLKWDEPSYLNFDFLGSIQGPMLSTTIDLPPF</sequence>
<reference evidence="3 4" key="1">
    <citation type="journal article" date="2015" name="Antonie Van Leeuwenhoek">
        <title>Bosea vaviloviae sp. nov., a new species of slow-growing rhizobia isolated from nodules of the relict species Vavilovia formosa (Stev.) Fed.</title>
        <authorList>
            <person name="Safronova V.I."/>
            <person name="Kuznetsova I.G."/>
            <person name="Sazanova A.L."/>
            <person name="Kimeklis A.K."/>
            <person name="Belimov A.A."/>
            <person name="Andronov E.E."/>
            <person name="Pinaev A.G."/>
            <person name="Chizhevskaya E.P."/>
            <person name="Pukhaev A.R."/>
            <person name="Popov K.P."/>
            <person name="Willems A."/>
            <person name="Tikhonovich I.A."/>
        </authorList>
    </citation>
    <scope>NUCLEOTIDE SEQUENCE [LARGE SCALE GENOMIC DNA]</scope>
    <source>
        <strain evidence="3 4">Vaf18</strain>
    </source>
</reference>
<evidence type="ECO:0000313" key="4">
    <source>
        <dbReference type="Proteomes" id="UP000094969"/>
    </source>
</evidence>
<keyword evidence="1" id="KW-0472">Membrane</keyword>
<dbReference type="PROSITE" id="PS51123">
    <property type="entry name" value="OMPA_2"/>
    <property type="match status" value="1"/>
</dbReference>
<name>A0A1D7TVR8_9HYPH</name>
<dbReference type="AlphaFoldDB" id="A0A1D7TVR8"/>
<protein>
    <recommendedName>
        <fullName evidence="2">OmpA-like domain-containing protein</fullName>
    </recommendedName>
</protein>
<dbReference type="Proteomes" id="UP000094969">
    <property type="component" value="Chromosome"/>
</dbReference>
<proteinExistence type="predicted"/>
<evidence type="ECO:0000259" key="2">
    <source>
        <dbReference type="PROSITE" id="PS51123"/>
    </source>
</evidence>
<keyword evidence="4" id="KW-1185">Reference proteome</keyword>
<dbReference type="KEGG" id="bvv:BHK69_00715"/>
<feature type="domain" description="OmpA-like" evidence="2">
    <location>
        <begin position="1"/>
        <end position="112"/>
    </location>
</feature>
<dbReference type="Pfam" id="PF00691">
    <property type="entry name" value="OmpA"/>
    <property type="match status" value="1"/>
</dbReference>
<dbReference type="RefSeq" id="WP_069688438.1">
    <property type="nucleotide sequence ID" value="NZ_CP017147.1"/>
</dbReference>
<dbReference type="InterPro" id="IPR006665">
    <property type="entry name" value="OmpA-like"/>
</dbReference>
<dbReference type="EMBL" id="CP017147">
    <property type="protein sequence ID" value="AOO79213.1"/>
    <property type="molecule type" value="Genomic_DNA"/>
</dbReference>
<dbReference type="GO" id="GO:0016020">
    <property type="term" value="C:membrane"/>
    <property type="evidence" value="ECO:0007669"/>
    <property type="project" value="UniProtKB-UniRule"/>
</dbReference>
<organism evidence="3 4">
    <name type="scientific">Bosea vaviloviae</name>
    <dbReference type="NCBI Taxonomy" id="1526658"/>
    <lineage>
        <taxon>Bacteria</taxon>
        <taxon>Pseudomonadati</taxon>
        <taxon>Pseudomonadota</taxon>
        <taxon>Alphaproteobacteria</taxon>
        <taxon>Hyphomicrobiales</taxon>
        <taxon>Boseaceae</taxon>
        <taxon>Bosea</taxon>
    </lineage>
</organism>
<dbReference type="InterPro" id="IPR036737">
    <property type="entry name" value="OmpA-like_sf"/>
</dbReference>
<dbReference type="OrthoDB" id="9792021at2"/>